<gene>
    <name evidence="1" type="ORF">EU98_1604</name>
</gene>
<dbReference type="RefSeq" id="WP_193743030.1">
    <property type="nucleotide sequence ID" value="NZ_JNAO01000013.1"/>
</dbReference>
<proteinExistence type="predicted"/>
<dbReference type="AlphaFoldDB" id="A0A0A2AHV5"/>
<sequence length="45" mass="4899">MVITFTKNLLTNTLISNENEVCPGCGCVCPCECTDCEECSPCKDH</sequence>
<protein>
    <submittedName>
        <fullName evidence="1">Uncharacterized protein</fullName>
    </submittedName>
</protein>
<comment type="caution">
    <text evidence="1">The sequence shown here is derived from an EMBL/GenBank/DDBJ whole genome shotgun (WGS) entry which is preliminary data.</text>
</comment>
<evidence type="ECO:0000313" key="2">
    <source>
        <dbReference type="Proteomes" id="UP000030533"/>
    </source>
</evidence>
<name>A0A0A2AHV5_PROMR</name>
<evidence type="ECO:0000313" key="1">
    <source>
        <dbReference type="EMBL" id="KGG00075.1"/>
    </source>
</evidence>
<reference evidence="2" key="1">
    <citation type="journal article" date="2014" name="Sci. Data">
        <title>Genomes of diverse isolates of the marine cyanobacterium Prochlorococcus.</title>
        <authorList>
            <person name="Biller S."/>
            <person name="Berube P."/>
            <person name="Thompson J."/>
            <person name="Kelly L."/>
            <person name="Roggensack S."/>
            <person name="Awad L."/>
            <person name="Roache-Johnson K."/>
            <person name="Ding H."/>
            <person name="Giovannoni S.J."/>
            <person name="Moore L.R."/>
            <person name="Chisholm S.W."/>
        </authorList>
    </citation>
    <scope>NUCLEOTIDE SEQUENCE [LARGE SCALE GENOMIC DNA]</scope>
    <source>
        <strain evidence="2">MIT 9314</strain>
    </source>
</reference>
<dbReference type="Proteomes" id="UP000030533">
    <property type="component" value="Unassembled WGS sequence"/>
</dbReference>
<organism evidence="1 2">
    <name type="scientific">Prochlorococcus marinus str. MIT 9314</name>
    <dbReference type="NCBI Taxonomy" id="167548"/>
    <lineage>
        <taxon>Bacteria</taxon>
        <taxon>Bacillati</taxon>
        <taxon>Cyanobacteriota</taxon>
        <taxon>Cyanophyceae</taxon>
        <taxon>Synechococcales</taxon>
        <taxon>Prochlorococcaceae</taxon>
        <taxon>Prochlorococcus</taxon>
    </lineage>
</organism>
<accession>A0A0A2AHV5</accession>
<dbReference type="EMBL" id="JNAO01000013">
    <property type="protein sequence ID" value="KGG00075.1"/>
    <property type="molecule type" value="Genomic_DNA"/>
</dbReference>